<evidence type="ECO:0000313" key="1">
    <source>
        <dbReference type="EMBL" id="TPG32183.1"/>
    </source>
</evidence>
<proteinExistence type="predicted"/>
<evidence type="ECO:0000313" key="2">
    <source>
        <dbReference type="Proteomes" id="UP000320095"/>
    </source>
</evidence>
<accession>A0A502E3I9</accession>
<dbReference type="AlphaFoldDB" id="A0A502E3I9"/>
<name>A0A502E3I9_9MYCO</name>
<reference evidence="1 2" key="1">
    <citation type="journal article" date="2019" name="Environ. Microbiol.">
        <title>Species interactions and distinct microbial communities in high Arctic permafrost affected cryosols are associated with the CH4 and CO2 gas fluxes.</title>
        <authorList>
            <person name="Altshuler I."/>
            <person name="Hamel J."/>
            <person name="Turney S."/>
            <person name="Magnuson E."/>
            <person name="Levesque R."/>
            <person name="Greer C."/>
            <person name="Whyte L.G."/>
        </authorList>
    </citation>
    <scope>NUCLEOTIDE SEQUENCE [LARGE SCALE GENOMIC DNA]</scope>
    <source>
        <strain evidence="1 2">S5.20</strain>
    </source>
</reference>
<dbReference type="SUPFAM" id="SSF48613">
    <property type="entry name" value="Heme oxygenase-like"/>
    <property type="match status" value="1"/>
</dbReference>
<dbReference type="RefSeq" id="WP_140694866.1">
    <property type="nucleotide sequence ID" value="NZ_RCZG01000009.1"/>
</dbReference>
<organism evidence="1 2">
    <name type="scientific">Mycolicibacterium hodleri</name>
    <dbReference type="NCBI Taxonomy" id="49897"/>
    <lineage>
        <taxon>Bacteria</taxon>
        <taxon>Bacillati</taxon>
        <taxon>Actinomycetota</taxon>
        <taxon>Actinomycetes</taxon>
        <taxon>Mycobacteriales</taxon>
        <taxon>Mycobacteriaceae</taxon>
        <taxon>Mycolicibacterium</taxon>
    </lineage>
</organism>
<comment type="caution">
    <text evidence="1">The sequence shown here is derived from an EMBL/GenBank/DDBJ whole genome shotgun (WGS) entry which is preliminary data.</text>
</comment>
<dbReference type="Gene3D" id="1.20.910.10">
    <property type="entry name" value="Heme oxygenase-like"/>
    <property type="match status" value="1"/>
</dbReference>
<evidence type="ECO:0008006" key="3">
    <source>
        <dbReference type="Google" id="ProtNLM"/>
    </source>
</evidence>
<keyword evidence="2" id="KW-1185">Reference proteome</keyword>
<protein>
    <recommendedName>
        <fullName evidence="3">Heme oxygenase</fullName>
    </recommendedName>
</protein>
<dbReference type="OrthoDB" id="4626664at2"/>
<sequence length="208" mass="22391">MSTMREGEAPLAALRRATAADHESVDQLIDPDRLVEIGYYAAVVGGLIEAAEHVEVTLPLIPSDLCAEGLSPSEVSKRLALDDESAFLDEVAGPRPLPRPSGLGEPLQGSGPHVRAAILGLLYVYVGSGFGGLRLLRVARTAPWWQCEREQLLLRPYGAHLDERWRAVLTALALLDSDETNAAATAARVCFDLHRRSLVDHLSVGGGR</sequence>
<gene>
    <name evidence="1" type="ORF">EAH80_20360</name>
</gene>
<dbReference type="EMBL" id="RCZG01000009">
    <property type="protein sequence ID" value="TPG32183.1"/>
    <property type="molecule type" value="Genomic_DNA"/>
</dbReference>
<dbReference type="Proteomes" id="UP000320095">
    <property type="component" value="Unassembled WGS sequence"/>
</dbReference>
<dbReference type="InterPro" id="IPR016084">
    <property type="entry name" value="Haem_Oase-like_multi-hlx"/>
</dbReference>